<dbReference type="Proteomes" id="UP001163046">
    <property type="component" value="Unassembled WGS sequence"/>
</dbReference>
<evidence type="ECO:0000313" key="2">
    <source>
        <dbReference type="Proteomes" id="UP001163046"/>
    </source>
</evidence>
<accession>A0A9X0A504</accession>
<dbReference type="AlphaFoldDB" id="A0A9X0A504"/>
<organism evidence="1 2">
    <name type="scientific">Desmophyllum pertusum</name>
    <dbReference type="NCBI Taxonomy" id="174260"/>
    <lineage>
        <taxon>Eukaryota</taxon>
        <taxon>Metazoa</taxon>
        <taxon>Cnidaria</taxon>
        <taxon>Anthozoa</taxon>
        <taxon>Hexacorallia</taxon>
        <taxon>Scleractinia</taxon>
        <taxon>Caryophylliina</taxon>
        <taxon>Caryophylliidae</taxon>
        <taxon>Desmophyllum</taxon>
    </lineage>
</organism>
<dbReference type="Gene3D" id="1.25.40.10">
    <property type="entry name" value="Tetratricopeptide repeat domain"/>
    <property type="match status" value="1"/>
</dbReference>
<dbReference type="SUPFAM" id="SSF48452">
    <property type="entry name" value="TPR-like"/>
    <property type="match status" value="1"/>
</dbReference>
<proteinExistence type="predicted"/>
<name>A0A9X0A504_9CNID</name>
<sequence>MNHCHPEVAEILLKFALLYSEEENFHGAKTTLEEALDMFVSACGEVSPKTASAYFQAAAILQKANEFRALAVDKAKKAIDIFVSLGMRSDHPDVMACRCLLGMLHRSLGQSEEAEEQFVKVQQQGSLHDEPCINAKIIVPEDANMFFQVQTDGGKGGCSHLGAEFLSLVNLVNMNMGDDQRSHLNALLGCLEEHDREVLTVLDYVGHNVYCVSHRVWIAGRAVYCILTSDPMLDPFQNDQGINFDDVHASSKSGNNKKPNVFLLSSNDHGKKPPFLLFWKTPRVLEIKDLSCVGPAFRESVNTLFVQPKFRKSYIGGQDFYMELTLPEDPCAMPSLCTQIDYLPLLAELELSESPKECGNIDSHVTAVQSSPHISYFSYKFPNQHQAEFVFHHVIFSLGKTLTEVQDVESANASAVQNFEFVHFLKPHNSISVVVEKESVVVKCHTLKELESNCICSSVRNTLENTMESLCHVVKMNFEPFLQLPCEDVGGNYMKQSSKCSCGCKHLQSESSCSGLTSETAHLCAHVEGNRTADMLQNENEEDVPFAGHPADKSSIEVCVSLLECLLSNRHVSSEVSSSGIGEISSTDSVWSDDNTPLNDSFYHLAPLRIHH</sequence>
<gene>
    <name evidence="1" type="ORF">OS493_006154</name>
</gene>
<protein>
    <submittedName>
        <fullName evidence="1">Uncharacterized protein</fullName>
    </submittedName>
</protein>
<evidence type="ECO:0000313" key="1">
    <source>
        <dbReference type="EMBL" id="KAJ7393188.1"/>
    </source>
</evidence>
<dbReference type="OrthoDB" id="10621923at2759"/>
<dbReference type="EMBL" id="MU825398">
    <property type="protein sequence ID" value="KAJ7393188.1"/>
    <property type="molecule type" value="Genomic_DNA"/>
</dbReference>
<keyword evidence="2" id="KW-1185">Reference proteome</keyword>
<reference evidence="1" key="1">
    <citation type="submission" date="2023-01" db="EMBL/GenBank/DDBJ databases">
        <title>Genome assembly of the deep-sea coral Lophelia pertusa.</title>
        <authorList>
            <person name="Herrera S."/>
            <person name="Cordes E."/>
        </authorList>
    </citation>
    <scope>NUCLEOTIDE SEQUENCE</scope>
    <source>
        <strain evidence="1">USNM1676648</strain>
        <tissue evidence="1">Polyp</tissue>
    </source>
</reference>
<comment type="caution">
    <text evidence="1">The sequence shown here is derived from an EMBL/GenBank/DDBJ whole genome shotgun (WGS) entry which is preliminary data.</text>
</comment>
<dbReference type="InterPro" id="IPR011990">
    <property type="entry name" value="TPR-like_helical_dom_sf"/>
</dbReference>